<dbReference type="OrthoDB" id="10255543at2759"/>
<name>A0A0V1N8S4_9BILA</name>
<keyword evidence="4" id="KW-1185">Reference proteome</keyword>
<feature type="chain" id="PRO_5006883236" evidence="1">
    <location>
        <begin position="33"/>
        <end position="566"/>
    </location>
</feature>
<comment type="caution">
    <text evidence="3">The sequence shown here is derived from an EMBL/GenBank/DDBJ whole genome shotgun (WGS) entry which is preliminary data.</text>
</comment>
<sequence>MKSAFNAPRPQCLPWLLCFCCCLLLAAWRVDARRRSRLESLAAANNPGIILRITNDGFMYLKDTIESVLRQQLSRVRIAHVQNGTFLRVRFALHDFTIVRVSPAAVANVELRPQLTRQIRLVVDDFDFSFTISVSTSLRNCPVVTFLVHLLHCTFSQSIQLKLSTSKQIQVTADQCSFRFANSDVEVAEYDCKKGLTNIIRNIFAKRLHQLMQENFCQRLASFTEQTLTRVVQDIPVKLPLYKQQPQIRRPAFNRTSAADMKRSNNVNNNNNNNNHHNVTVDDMSALLRDFYVDLGLTKEPAVVNAPPTKYLMIAMKGEIAKQNSAEAAPFRPKRIGNTPGRRGAMMHLIFTDFPINSMLYHMYRAGMLDYKLSSESSPKMANFLRTTCDDLMCVGFGIPELEMRFPNHDVEADFRLHSPPRAVFSSDQVSVEFDGQLDLYVTRGLYKQLVFSYDIAAEIDPQLSLDNDGQLRGKARFKRFEMKPKRSPGQLQLVKLQNEIIGDVLKSLVEAKLNAILENGFGLPQSKVLKLDKAAMNMEKNALWLTADLSLDEQELQQLAADTIK</sequence>
<organism evidence="3 4">
    <name type="scientific">Trichinella papuae</name>
    <dbReference type="NCBI Taxonomy" id="268474"/>
    <lineage>
        <taxon>Eukaryota</taxon>
        <taxon>Metazoa</taxon>
        <taxon>Ecdysozoa</taxon>
        <taxon>Nematoda</taxon>
        <taxon>Enoplea</taxon>
        <taxon>Dorylaimia</taxon>
        <taxon>Trichinellida</taxon>
        <taxon>Trichinellidae</taxon>
        <taxon>Trichinella</taxon>
    </lineage>
</organism>
<dbReference type="STRING" id="268474.A0A0V1N8S4"/>
<dbReference type="EMBL" id="JYDO01000002">
    <property type="protein sequence ID" value="KRZ80407.1"/>
    <property type="molecule type" value="Genomic_DNA"/>
</dbReference>
<accession>A0A0V1N8S4</accession>
<dbReference type="GO" id="GO:0008289">
    <property type="term" value="F:lipid binding"/>
    <property type="evidence" value="ECO:0007669"/>
    <property type="project" value="InterPro"/>
</dbReference>
<evidence type="ECO:0000313" key="4">
    <source>
        <dbReference type="Proteomes" id="UP000054843"/>
    </source>
</evidence>
<reference evidence="3 4" key="1">
    <citation type="submission" date="2015-01" db="EMBL/GenBank/DDBJ databases">
        <title>Evolution of Trichinella species and genotypes.</title>
        <authorList>
            <person name="Korhonen P.K."/>
            <person name="Edoardo P."/>
            <person name="Giuseppe L.R."/>
            <person name="Gasser R.B."/>
        </authorList>
    </citation>
    <scope>NUCLEOTIDE SEQUENCE [LARGE SCALE GENOMIC DNA]</scope>
    <source>
        <strain evidence="3">ISS1980</strain>
    </source>
</reference>
<dbReference type="Pfam" id="PF02886">
    <property type="entry name" value="LBP_BPI_CETP_C"/>
    <property type="match status" value="1"/>
</dbReference>
<dbReference type="PANTHER" id="PTHR10504:SF133">
    <property type="entry name" value="LIPID-BINDING SERUM GLYCOPROTEIN C-TERMINAL DOMAIN-CONTAINING PROTEIN"/>
    <property type="match status" value="1"/>
</dbReference>
<dbReference type="SUPFAM" id="SSF55394">
    <property type="entry name" value="Bactericidal permeability-increasing protein, BPI"/>
    <property type="match status" value="2"/>
</dbReference>
<dbReference type="Gene3D" id="3.15.20.10">
    <property type="entry name" value="Bactericidal permeability-increasing protein, domain 2"/>
    <property type="match status" value="1"/>
</dbReference>
<dbReference type="GO" id="GO:0005615">
    <property type="term" value="C:extracellular space"/>
    <property type="evidence" value="ECO:0007669"/>
    <property type="project" value="TreeGrafter"/>
</dbReference>
<dbReference type="SMART" id="SM00329">
    <property type="entry name" value="BPI2"/>
    <property type="match status" value="1"/>
</dbReference>
<dbReference type="PANTHER" id="PTHR10504">
    <property type="entry name" value="BACTERICIDAL PERMEABILITY-INCREASING BPI PROTEIN-RELATED"/>
    <property type="match status" value="1"/>
</dbReference>
<evidence type="ECO:0000313" key="3">
    <source>
        <dbReference type="EMBL" id="KRZ80407.1"/>
    </source>
</evidence>
<dbReference type="Proteomes" id="UP000054843">
    <property type="component" value="Unassembled WGS sequence"/>
</dbReference>
<feature type="domain" description="Lipid-binding serum glycoprotein C-terminal" evidence="2">
    <location>
        <begin position="341"/>
        <end position="548"/>
    </location>
</feature>
<evidence type="ECO:0000259" key="2">
    <source>
        <dbReference type="SMART" id="SM00329"/>
    </source>
</evidence>
<keyword evidence="1" id="KW-0732">Signal</keyword>
<protein>
    <submittedName>
        <fullName evidence="3">Lipopolysaccharide-binding protein</fullName>
    </submittedName>
</protein>
<dbReference type="Gene3D" id="3.15.10.10">
    <property type="entry name" value="Bactericidal permeability-increasing protein, domain 1"/>
    <property type="match status" value="1"/>
</dbReference>
<proteinExistence type="predicted"/>
<dbReference type="InterPro" id="IPR001124">
    <property type="entry name" value="Lipid-bd_serum_glycop_C"/>
</dbReference>
<dbReference type="InterPro" id="IPR032942">
    <property type="entry name" value="BPI/LBP/Plunc"/>
</dbReference>
<gene>
    <name evidence="3" type="primary">LBP</name>
    <name evidence="3" type="ORF">T10_2096</name>
</gene>
<feature type="signal peptide" evidence="1">
    <location>
        <begin position="1"/>
        <end position="32"/>
    </location>
</feature>
<dbReference type="InterPro" id="IPR017943">
    <property type="entry name" value="Bactericidal_perm-incr_a/b_dom"/>
</dbReference>
<evidence type="ECO:0000256" key="1">
    <source>
        <dbReference type="SAM" id="SignalP"/>
    </source>
</evidence>
<dbReference type="AlphaFoldDB" id="A0A0V1N8S4"/>